<dbReference type="InterPro" id="IPR029044">
    <property type="entry name" value="Nucleotide-diphossugar_trans"/>
</dbReference>
<evidence type="ECO:0000313" key="1">
    <source>
        <dbReference type="EMBL" id="QNP46484.1"/>
    </source>
</evidence>
<dbReference type="SUPFAM" id="SSF53448">
    <property type="entry name" value="Nucleotide-diphospho-sugar transferases"/>
    <property type="match status" value="1"/>
</dbReference>
<dbReference type="Proteomes" id="UP000516105">
    <property type="component" value="Chromosome"/>
</dbReference>
<keyword evidence="2" id="KW-1185">Reference proteome</keyword>
<proteinExistence type="predicted"/>
<dbReference type="EMBL" id="CP060782">
    <property type="protein sequence ID" value="QNP46484.1"/>
    <property type="molecule type" value="Genomic_DNA"/>
</dbReference>
<name>A0ABX6TAS9_9SPHN</name>
<reference evidence="1 2" key="1">
    <citation type="submission" date="2020-08" db="EMBL/GenBank/DDBJ databases">
        <title>Genome sequence of Sphingomonas sediminicola KACC 15039T.</title>
        <authorList>
            <person name="Hyun D.-W."/>
            <person name="Bae J.-W."/>
        </authorList>
    </citation>
    <scope>NUCLEOTIDE SEQUENCE [LARGE SCALE GENOMIC DNA]</scope>
    <source>
        <strain evidence="1 2">KACC 15039</strain>
    </source>
</reference>
<protein>
    <recommendedName>
        <fullName evidence="3">Glycosyltransferase family 2 protein</fullName>
    </recommendedName>
</protein>
<accession>A0ABX6TAS9</accession>
<evidence type="ECO:0008006" key="3">
    <source>
        <dbReference type="Google" id="ProtNLM"/>
    </source>
</evidence>
<dbReference type="RefSeq" id="WP_187709437.1">
    <property type="nucleotide sequence ID" value="NZ_CP060782.1"/>
</dbReference>
<evidence type="ECO:0000313" key="2">
    <source>
        <dbReference type="Proteomes" id="UP000516105"/>
    </source>
</evidence>
<organism evidence="1 2">
    <name type="scientific">Sphingomonas sediminicola</name>
    <dbReference type="NCBI Taxonomy" id="386874"/>
    <lineage>
        <taxon>Bacteria</taxon>
        <taxon>Pseudomonadati</taxon>
        <taxon>Pseudomonadota</taxon>
        <taxon>Alphaproteobacteria</taxon>
        <taxon>Sphingomonadales</taxon>
        <taxon>Sphingomonadaceae</taxon>
        <taxon>Sphingomonas</taxon>
    </lineage>
</organism>
<gene>
    <name evidence="1" type="ORF">H9L14_04825</name>
</gene>
<dbReference type="Gene3D" id="3.90.550.10">
    <property type="entry name" value="Spore Coat Polysaccharide Biosynthesis Protein SpsA, Chain A"/>
    <property type="match status" value="1"/>
</dbReference>
<sequence>MADDLTVIIVALVGGEALARCVEAARSQAPALLIIQRGGTITDASGRVVGRADSLDIPSKRRRAVELATTGLVALVEDTVIAAPGWANAAVEKLGGERAAACGGPVRISAGLPASTRALAISEYGSFSDRKAAGETLTLPGCNFAFRRDALLKTMKGSEGLVDQIVFRELRKDGRVVWSSDMAVTYAHAYPEGARLRTRFDHGRIYGSAEAEHAELAGRIGRAGKAFLLPLVLTLRSLKTATAAERRSLPTLGWLALQHTAWAAGEFAGALAGPSHKGLEHWQ</sequence>